<dbReference type="PRINTS" id="PR00421">
    <property type="entry name" value="THIOREDOXIN"/>
</dbReference>
<feature type="domain" description="Thioredoxin" evidence="2">
    <location>
        <begin position="1"/>
        <end position="109"/>
    </location>
</feature>
<dbReference type="PROSITE" id="PS51532">
    <property type="entry name" value="PITH"/>
    <property type="match status" value="1"/>
</dbReference>
<dbReference type="InterPro" id="IPR008979">
    <property type="entry name" value="Galactose-bd-like_sf"/>
</dbReference>
<reference evidence="4" key="2">
    <citation type="submission" date="2020-11" db="EMBL/GenBank/DDBJ databases">
        <authorList>
            <person name="McCartney M.A."/>
            <person name="Auch B."/>
            <person name="Kono T."/>
            <person name="Mallez S."/>
            <person name="Becker A."/>
            <person name="Gohl D.M."/>
            <person name="Silverstein K.A.T."/>
            <person name="Koren S."/>
            <person name="Bechman K.B."/>
            <person name="Herman A."/>
            <person name="Abrahante J.E."/>
            <person name="Garbe J."/>
        </authorList>
    </citation>
    <scope>NUCLEOTIDE SEQUENCE</scope>
    <source>
        <strain evidence="4">Duluth1</strain>
        <tissue evidence="4">Whole animal</tissue>
    </source>
</reference>
<dbReference type="GO" id="GO:0005737">
    <property type="term" value="C:cytoplasm"/>
    <property type="evidence" value="ECO:0007669"/>
    <property type="project" value="UniProtKB-ARBA"/>
</dbReference>
<dbReference type="OrthoDB" id="2121326at2759"/>
<dbReference type="Gene3D" id="3.40.30.10">
    <property type="entry name" value="Glutaredoxin"/>
    <property type="match status" value="1"/>
</dbReference>
<evidence type="ECO:0000313" key="4">
    <source>
        <dbReference type="EMBL" id="KAH3873171.1"/>
    </source>
</evidence>
<evidence type="ECO:0008006" key="6">
    <source>
        <dbReference type="Google" id="ProtNLM"/>
    </source>
</evidence>
<organism evidence="4 5">
    <name type="scientific">Dreissena polymorpha</name>
    <name type="common">Zebra mussel</name>
    <name type="synonym">Mytilus polymorpha</name>
    <dbReference type="NCBI Taxonomy" id="45954"/>
    <lineage>
        <taxon>Eukaryota</taxon>
        <taxon>Metazoa</taxon>
        <taxon>Spiralia</taxon>
        <taxon>Lophotrochozoa</taxon>
        <taxon>Mollusca</taxon>
        <taxon>Bivalvia</taxon>
        <taxon>Autobranchia</taxon>
        <taxon>Heteroconchia</taxon>
        <taxon>Euheterodonta</taxon>
        <taxon>Imparidentia</taxon>
        <taxon>Neoheterodontei</taxon>
        <taxon>Myida</taxon>
        <taxon>Dreissenoidea</taxon>
        <taxon>Dreissenidae</taxon>
        <taxon>Dreissena</taxon>
    </lineage>
</organism>
<gene>
    <name evidence="4" type="ORF">DPMN_036398</name>
</gene>
<protein>
    <recommendedName>
        <fullName evidence="6">Thioredoxin-like protein 1</fullName>
    </recommendedName>
</protein>
<keyword evidence="1" id="KW-1015">Disulfide bond</keyword>
<dbReference type="InterPro" id="IPR017937">
    <property type="entry name" value="Thioredoxin_CS"/>
</dbReference>
<dbReference type="CDD" id="cd02947">
    <property type="entry name" value="TRX_family"/>
    <property type="match status" value="1"/>
</dbReference>
<dbReference type="AlphaFoldDB" id="A0A9D4MBF9"/>
<proteinExistence type="predicted"/>
<dbReference type="Proteomes" id="UP000828390">
    <property type="component" value="Unassembled WGS sequence"/>
</dbReference>
<keyword evidence="5" id="KW-1185">Reference proteome</keyword>
<comment type="caution">
    <text evidence="4">The sequence shown here is derived from an EMBL/GenBank/DDBJ whole genome shotgun (WGS) entry which is preliminary data.</text>
</comment>
<evidence type="ECO:0000256" key="1">
    <source>
        <dbReference type="ARBA" id="ARBA00023157"/>
    </source>
</evidence>
<dbReference type="Pfam" id="PF06201">
    <property type="entry name" value="PITH"/>
    <property type="match status" value="1"/>
</dbReference>
<sequence length="289" mass="31922">MANNVRVIATDAEFDPELTNAGTKLVVVDFFATWCGPCNRIAPLFIQLSAKYPKAVFLKVDVDQCPETAQGQNVSAMPTFIFYKNKVKIDSQRGADSNALEEKIKKWYGADDEDGEEGVAVKGHMDLGTFINKSGCECLNEADDHPLAHCLTTKGGYLESDCDEQILISIEFSQPVKLHSLKLYGPADKGPKTVKIFQNQPRSLDFDSADSMEPVQTLELTQDDIKEGSLIPLKFVKYQNVSSVTLFIKDNQEEGEVTHLDYLGFIGSPVNATNMSDFKRVAGKKGESH</sequence>
<evidence type="ECO:0000259" key="2">
    <source>
        <dbReference type="PROSITE" id="PS51352"/>
    </source>
</evidence>
<accession>A0A9D4MBF9</accession>
<dbReference type="InterPro" id="IPR036249">
    <property type="entry name" value="Thioredoxin-like_sf"/>
</dbReference>
<reference evidence="4" key="1">
    <citation type="journal article" date="2019" name="bioRxiv">
        <title>The Genome of the Zebra Mussel, Dreissena polymorpha: A Resource for Invasive Species Research.</title>
        <authorList>
            <person name="McCartney M.A."/>
            <person name="Auch B."/>
            <person name="Kono T."/>
            <person name="Mallez S."/>
            <person name="Zhang Y."/>
            <person name="Obille A."/>
            <person name="Becker A."/>
            <person name="Abrahante J.E."/>
            <person name="Garbe J."/>
            <person name="Badalamenti J.P."/>
            <person name="Herman A."/>
            <person name="Mangelson H."/>
            <person name="Liachko I."/>
            <person name="Sullivan S."/>
            <person name="Sone E.D."/>
            <person name="Koren S."/>
            <person name="Silverstein K.A.T."/>
            <person name="Beckman K.B."/>
            <person name="Gohl D.M."/>
        </authorList>
    </citation>
    <scope>NUCLEOTIDE SEQUENCE</scope>
    <source>
        <strain evidence="4">Duluth1</strain>
        <tissue evidence="4">Whole animal</tissue>
    </source>
</reference>
<dbReference type="SUPFAM" id="SSF49785">
    <property type="entry name" value="Galactose-binding domain-like"/>
    <property type="match status" value="1"/>
</dbReference>
<dbReference type="InterPro" id="IPR013766">
    <property type="entry name" value="Thioredoxin_domain"/>
</dbReference>
<feature type="domain" description="PITH" evidence="3">
    <location>
        <begin position="116"/>
        <end position="285"/>
    </location>
</feature>
<evidence type="ECO:0000259" key="3">
    <source>
        <dbReference type="PROSITE" id="PS51532"/>
    </source>
</evidence>
<name>A0A9D4MBF9_DREPO</name>
<dbReference type="FunFam" id="3.40.30.10:FF:000245">
    <property type="entry name" value="Thioredoxin"/>
    <property type="match status" value="1"/>
</dbReference>
<dbReference type="Gene3D" id="2.60.120.470">
    <property type="entry name" value="PITH domain"/>
    <property type="match status" value="1"/>
</dbReference>
<dbReference type="InterPro" id="IPR037047">
    <property type="entry name" value="PITH_dom_sf"/>
</dbReference>
<evidence type="ECO:0000313" key="5">
    <source>
        <dbReference type="Proteomes" id="UP000828390"/>
    </source>
</evidence>
<dbReference type="Pfam" id="PF00085">
    <property type="entry name" value="Thioredoxin"/>
    <property type="match status" value="1"/>
</dbReference>
<dbReference type="SUPFAM" id="SSF52833">
    <property type="entry name" value="Thioredoxin-like"/>
    <property type="match status" value="1"/>
</dbReference>
<dbReference type="PROSITE" id="PS51352">
    <property type="entry name" value="THIOREDOXIN_2"/>
    <property type="match status" value="1"/>
</dbReference>
<dbReference type="InterPro" id="IPR010400">
    <property type="entry name" value="PITH_dom"/>
</dbReference>
<dbReference type="PANTHER" id="PTHR46115">
    <property type="entry name" value="THIOREDOXIN-LIKE PROTEIN 1"/>
    <property type="match status" value="1"/>
</dbReference>
<dbReference type="EMBL" id="JAIWYP010000002">
    <property type="protein sequence ID" value="KAH3873171.1"/>
    <property type="molecule type" value="Genomic_DNA"/>
</dbReference>
<dbReference type="PROSITE" id="PS00194">
    <property type="entry name" value="THIOREDOXIN_1"/>
    <property type="match status" value="1"/>
</dbReference>